<keyword evidence="3 6" id="KW-0547">Nucleotide-binding</keyword>
<dbReference type="RefSeq" id="WP_165021684.1">
    <property type="nucleotide sequence ID" value="NZ_JAAKZF010000001.1"/>
</dbReference>
<proteinExistence type="inferred from homology"/>
<evidence type="ECO:0000256" key="6">
    <source>
        <dbReference type="HAMAP-Rule" id="MF_01161"/>
    </source>
</evidence>
<comment type="function">
    <text evidence="6">Ligates lysine onto the cytidine present at position 34 of the AUA codon-specific tRNA(Ile) that contains the anticodon CAU, in an ATP-dependent manner. Cytidine is converted to lysidine, thus changing the amino acid specificity of the tRNA from methionine to isoleucine.</text>
</comment>
<dbReference type="CDD" id="cd01992">
    <property type="entry name" value="TilS_N"/>
    <property type="match status" value="1"/>
</dbReference>
<comment type="caution">
    <text evidence="8">The sequence shown here is derived from an EMBL/GenBank/DDBJ whole genome shotgun (WGS) entry which is preliminary data.</text>
</comment>
<comment type="catalytic activity">
    <reaction evidence="5 6">
        <text>cytidine(34) in tRNA(Ile2) + L-lysine + ATP = lysidine(34) in tRNA(Ile2) + AMP + diphosphate + H(+)</text>
        <dbReference type="Rhea" id="RHEA:43744"/>
        <dbReference type="Rhea" id="RHEA-COMP:10625"/>
        <dbReference type="Rhea" id="RHEA-COMP:10670"/>
        <dbReference type="ChEBI" id="CHEBI:15378"/>
        <dbReference type="ChEBI" id="CHEBI:30616"/>
        <dbReference type="ChEBI" id="CHEBI:32551"/>
        <dbReference type="ChEBI" id="CHEBI:33019"/>
        <dbReference type="ChEBI" id="CHEBI:82748"/>
        <dbReference type="ChEBI" id="CHEBI:83665"/>
        <dbReference type="ChEBI" id="CHEBI:456215"/>
        <dbReference type="EC" id="6.3.4.19"/>
    </reaction>
</comment>
<dbReference type="InterPro" id="IPR014729">
    <property type="entry name" value="Rossmann-like_a/b/a_fold"/>
</dbReference>
<evidence type="ECO:0000256" key="4">
    <source>
        <dbReference type="ARBA" id="ARBA00022840"/>
    </source>
</evidence>
<evidence type="ECO:0000256" key="2">
    <source>
        <dbReference type="ARBA" id="ARBA00022694"/>
    </source>
</evidence>
<evidence type="ECO:0000256" key="3">
    <source>
        <dbReference type="ARBA" id="ARBA00022741"/>
    </source>
</evidence>
<evidence type="ECO:0000313" key="8">
    <source>
        <dbReference type="EMBL" id="NGO49677.1"/>
    </source>
</evidence>
<keyword evidence="1 6" id="KW-0436">Ligase</keyword>
<comment type="similarity">
    <text evidence="6">Belongs to the tRNA(Ile)-lysidine synthase family.</text>
</comment>
<evidence type="ECO:0000259" key="7">
    <source>
        <dbReference type="Pfam" id="PF01171"/>
    </source>
</evidence>
<dbReference type="PANTHER" id="PTHR43033:SF1">
    <property type="entry name" value="TRNA(ILE)-LYSIDINE SYNTHASE-RELATED"/>
    <property type="match status" value="1"/>
</dbReference>
<evidence type="ECO:0000313" key="9">
    <source>
        <dbReference type="Proteomes" id="UP001642900"/>
    </source>
</evidence>
<reference evidence="8 9" key="1">
    <citation type="submission" date="2020-02" db="EMBL/GenBank/DDBJ databases">
        <title>Genome sequence of strain CCNWXJ40-4.</title>
        <authorList>
            <person name="Gao J."/>
            <person name="Sun J."/>
        </authorList>
    </citation>
    <scope>NUCLEOTIDE SEQUENCE [LARGE SCALE GENOMIC DNA]</scope>
    <source>
        <strain evidence="8 9">CCNWXJ 40-4</strain>
    </source>
</reference>
<evidence type="ECO:0000256" key="1">
    <source>
        <dbReference type="ARBA" id="ARBA00022598"/>
    </source>
</evidence>
<dbReference type="AlphaFoldDB" id="A0A6G4W677"/>
<name>A0A6G4W677_9HYPH</name>
<gene>
    <name evidence="6 8" type="primary">tilS</name>
    <name evidence="8" type="ORF">G6N73_00560</name>
</gene>
<keyword evidence="6" id="KW-0963">Cytoplasm</keyword>
<keyword evidence="4 6" id="KW-0067">ATP-binding</keyword>
<dbReference type="Pfam" id="PF01171">
    <property type="entry name" value="ATP_bind_3"/>
    <property type="match status" value="1"/>
</dbReference>
<dbReference type="EMBL" id="JAAKZF010000001">
    <property type="protein sequence ID" value="NGO49677.1"/>
    <property type="molecule type" value="Genomic_DNA"/>
</dbReference>
<keyword evidence="9" id="KW-1185">Reference proteome</keyword>
<keyword evidence="2 6" id="KW-0819">tRNA processing</keyword>
<dbReference type="GO" id="GO:0032267">
    <property type="term" value="F:tRNA(Ile)-lysidine synthase activity"/>
    <property type="evidence" value="ECO:0007669"/>
    <property type="project" value="UniProtKB-EC"/>
</dbReference>
<evidence type="ECO:0000256" key="5">
    <source>
        <dbReference type="ARBA" id="ARBA00048539"/>
    </source>
</evidence>
<dbReference type="HAMAP" id="MF_01161">
    <property type="entry name" value="tRNA_Ile_lys_synt"/>
    <property type="match status" value="1"/>
</dbReference>
<dbReference type="GO" id="GO:0006400">
    <property type="term" value="P:tRNA modification"/>
    <property type="evidence" value="ECO:0007669"/>
    <property type="project" value="UniProtKB-UniRule"/>
</dbReference>
<feature type="binding site" evidence="6">
    <location>
        <begin position="25"/>
        <end position="30"/>
    </location>
    <ligand>
        <name>ATP</name>
        <dbReference type="ChEBI" id="CHEBI:30616"/>
    </ligand>
</feature>
<dbReference type="Gene3D" id="3.40.50.620">
    <property type="entry name" value="HUPs"/>
    <property type="match status" value="1"/>
</dbReference>
<protein>
    <recommendedName>
        <fullName evidence="6">tRNA(Ile)-lysidine synthase</fullName>
        <ecNumber evidence="6">6.3.4.19</ecNumber>
    </recommendedName>
    <alternativeName>
        <fullName evidence="6">tRNA(Ile)-2-lysyl-cytidine synthase</fullName>
    </alternativeName>
    <alternativeName>
        <fullName evidence="6">tRNA(Ile)-lysidine synthetase</fullName>
    </alternativeName>
</protein>
<dbReference type="GO" id="GO:0005524">
    <property type="term" value="F:ATP binding"/>
    <property type="evidence" value="ECO:0007669"/>
    <property type="project" value="UniProtKB-UniRule"/>
</dbReference>
<organism evidence="8 9">
    <name type="scientific">Allomesorhizobium camelthorni</name>
    <dbReference type="NCBI Taxonomy" id="475069"/>
    <lineage>
        <taxon>Bacteria</taxon>
        <taxon>Pseudomonadati</taxon>
        <taxon>Pseudomonadota</taxon>
        <taxon>Alphaproteobacteria</taxon>
        <taxon>Hyphomicrobiales</taxon>
        <taxon>Phyllobacteriaceae</taxon>
        <taxon>Allomesorhizobium</taxon>
    </lineage>
</organism>
<comment type="subcellular location">
    <subcellularLocation>
        <location evidence="6">Cytoplasm</location>
    </subcellularLocation>
</comment>
<feature type="domain" description="tRNA(Ile)-lysidine/2-thiocytidine synthase N-terminal" evidence="7">
    <location>
        <begin position="20"/>
        <end position="200"/>
    </location>
</feature>
<accession>A0A6G4W677</accession>
<dbReference type="PANTHER" id="PTHR43033">
    <property type="entry name" value="TRNA(ILE)-LYSIDINE SYNTHASE-RELATED"/>
    <property type="match status" value="1"/>
</dbReference>
<dbReference type="NCBIfam" id="TIGR02432">
    <property type="entry name" value="lysidine_TilS_N"/>
    <property type="match status" value="1"/>
</dbReference>
<dbReference type="InterPro" id="IPR012795">
    <property type="entry name" value="tRNA_Ile_lys_synt_N"/>
</dbReference>
<dbReference type="InterPro" id="IPR012094">
    <property type="entry name" value="tRNA_Ile_lys_synt"/>
</dbReference>
<sequence length="435" mass="46531">MDSDLFQPFSNFDFAARDAVIAAVSGGSDSTALLLLLKAYLDEKAPAVRLAAVTVDHGLRPDSAAEAQAVGHFAQSHGIAHRIFAWEGPKPATGLPAAAREARYALLAEAAAEEGTDLIVTGHTADDQAETVAMRQARSDGRGLAGMAPATLFDGKAWIVRPLLETRRETLRDYLRANSVGWLEDPTNVNQTFERPRARARLRDEADVSKLLAAARDAALLREYLGREAAGLIWAHARHVAPGLFRLDPAFAAAEPRDGAVYALRILLAAIGGTPHLPDEARGARLFDRLSVKPFCATLSRTLVDARRGGVFLLRETRGLPEPEPVRDGMIWDGRYRISGEAEGVLVGPHDPAIEPDAETLPADIPPSLVRAALSAEPMFWGGSEPAVPVAIPLVAPWVRFLPSFDLEPARAVAELLGAAPPPASPYAKHNVTGA</sequence>
<dbReference type="GO" id="GO:0005737">
    <property type="term" value="C:cytoplasm"/>
    <property type="evidence" value="ECO:0007669"/>
    <property type="project" value="UniProtKB-SubCell"/>
</dbReference>
<dbReference type="Proteomes" id="UP001642900">
    <property type="component" value="Unassembled WGS sequence"/>
</dbReference>
<dbReference type="EC" id="6.3.4.19" evidence="6"/>
<comment type="domain">
    <text evidence="6">The N-terminal region contains the highly conserved SGGXDS motif, predicted to be a P-loop motif involved in ATP binding.</text>
</comment>
<dbReference type="InterPro" id="IPR011063">
    <property type="entry name" value="TilS/TtcA_N"/>
</dbReference>
<dbReference type="SUPFAM" id="SSF52402">
    <property type="entry name" value="Adenine nucleotide alpha hydrolases-like"/>
    <property type="match status" value="1"/>
</dbReference>